<evidence type="ECO:0000313" key="4">
    <source>
        <dbReference type="Proteomes" id="UP001150569"/>
    </source>
</evidence>
<sequence length="217" mass="24444">MPPTYELIYVPFTGFGEISRAMLDYAGADWKAIDLPLAEATKLSPYGRVPVLRVNKPDGTVFTVSESRAIERYLAKQFGLYGSNDEEAALIDAYVSQWDDIRKFLFAYMHSSDATKEEAVARLDKEMAHLSEKHSQILAANTTEQGTHYVGNKVTWVDISAYIDLGLLNHPMVTKGKAEAIHTISQKFESLTQTVVKDPKFANYLQESKARRESYPR</sequence>
<dbReference type="PANTHER" id="PTHR11571:SF150">
    <property type="entry name" value="GLUTATHIONE S-TRANSFERASE"/>
    <property type="match status" value="1"/>
</dbReference>
<reference evidence="3" key="1">
    <citation type="submission" date="2022-07" db="EMBL/GenBank/DDBJ databases">
        <title>Phylogenomic reconstructions and comparative analyses of Kickxellomycotina fungi.</title>
        <authorList>
            <person name="Reynolds N.K."/>
            <person name="Stajich J.E."/>
            <person name="Barry K."/>
            <person name="Grigoriev I.V."/>
            <person name="Crous P."/>
            <person name="Smith M.E."/>
        </authorList>
    </citation>
    <scope>NUCLEOTIDE SEQUENCE</scope>
    <source>
        <strain evidence="3">RSA 861</strain>
    </source>
</reference>
<dbReference type="PROSITE" id="PS50405">
    <property type="entry name" value="GST_CTER"/>
    <property type="match status" value="1"/>
</dbReference>
<gene>
    <name evidence="3" type="ORF">IWQ60_011691</name>
</gene>
<evidence type="ECO:0000259" key="1">
    <source>
        <dbReference type="PROSITE" id="PS50404"/>
    </source>
</evidence>
<dbReference type="PROSITE" id="PS50404">
    <property type="entry name" value="GST_NTER"/>
    <property type="match status" value="1"/>
</dbReference>
<evidence type="ECO:0000259" key="2">
    <source>
        <dbReference type="PROSITE" id="PS50405"/>
    </source>
</evidence>
<dbReference type="Gene3D" id="3.40.30.10">
    <property type="entry name" value="Glutaredoxin"/>
    <property type="match status" value="1"/>
</dbReference>
<dbReference type="InterPro" id="IPR036282">
    <property type="entry name" value="Glutathione-S-Trfase_C_sf"/>
</dbReference>
<dbReference type="GO" id="GO:0004364">
    <property type="term" value="F:glutathione transferase activity"/>
    <property type="evidence" value="ECO:0007669"/>
    <property type="project" value="TreeGrafter"/>
</dbReference>
<dbReference type="AlphaFoldDB" id="A0A9W7ZMQ0"/>
<feature type="domain" description="GST N-terminal" evidence="1">
    <location>
        <begin position="3"/>
        <end position="82"/>
    </location>
</feature>
<accession>A0A9W7ZMQ0</accession>
<evidence type="ECO:0000313" key="3">
    <source>
        <dbReference type="EMBL" id="KAJ1908337.1"/>
    </source>
</evidence>
<dbReference type="InterPro" id="IPR010987">
    <property type="entry name" value="Glutathione-S-Trfase_C-like"/>
</dbReference>
<keyword evidence="4" id="KW-1185">Reference proteome</keyword>
<dbReference type="SUPFAM" id="SSF52833">
    <property type="entry name" value="Thioredoxin-like"/>
    <property type="match status" value="1"/>
</dbReference>
<dbReference type="Pfam" id="PF14497">
    <property type="entry name" value="GST_C_3"/>
    <property type="match status" value="1"/>
</dbReference>
<dbReference type="SFLD" id="SFLDS00019">
    <property type="entry name" value="Glutathione_Transferase_(cytos"/>
    <property type="match status" value="1"/>
</dbReference>
<comment type="caution">
    <text evidence="3">The sequence shown here is derived from an EMBL/GenBank/DDBJ whole genome shotgun (WGS) entry which is preliminary data.</text>
</comment>
<dbReference type="OrthoDB" id="414243at2759"/>
<organism evidence="3 4">
    <name type="scientific">Tieghemiomyces parasiticus</name>
    <dbReference type="NCBI Taxonomy" id="78921"/>
    <lineage>
        <taxon>Eukaryota</taxon>
        <taxon>Fungi</taxon>
        <taxon>Fungi incertae sedis</taxon>
        <taxon>Zoopagomycota</taxon>
        <taxon>Kickxellomycotina</taxon>
        <taxon>Dimargaritomycetes</taxon>
        <taxon>Dimargaritales</taxon>
        <taxon>Dimargaritaceae</taxon>
        <taxon>Tieghemiomyces</taxon>
    </lineage>
</organism>
<name>A0A9W7ZMQ0_9FUNG</name>
<dbReference type="SUPFAM" id="SSF47616">
    <property type="entry name" value="GST C-terminal domain-like"/>
    <property type="match status" value="1"/>
</dbReference>
<evidence type="ECO:0008006" key="5">
    <source>
        <dbReference type="Google" id="ProtNLM"/>
    </source>
</evidence>
<feature type="domain" description="GST C-terminal" evidence="2">
    <location>
        <begin position="84"/>
        <end position="216"/>
    </location>
</feature>
<dbReference type="CDD" id="cd00570">
    <property type="entry name" value="GST_N_family"/>
    <property type="match status" value="1"/>
</dbReference>
<dbReference type="InterPro" id="IPR004045">
    <property type="entry name" value="Glutathione_S-Trfase_N"/>
</dbReference>
<dbReference type="GO" id="GO:0006749">
    <property type="term" value="P:glutathione metabolic process"/>
    <property type="evidence" value="ECO:0007669"/>
    <property type="project" value="TreeGrafter"/>
</dbReference>
<dbReference type="PANTHER" id="PTHR11571">
    <property type="entry name" value="GLUTATHIONE S-TRANSFERASE"/>
    <property type="match status" value="1"/>
</dbReference>
<dbReference type="InterPro" id="IPR036249">
    <property type="entry name" value="Thioredoxin-like_sf"/>
</dbReference>
<protein>
    <recommendedName>
        <fullName evidence="5">Glutathione S-transferase</fullName>
    </recommendedName>
</protein>
<proteinExistence type="predicted"/>
<dbReference type="InterPro" id="IPR004046">
    <property type="entry name" value="GST_C"/>
</dbReference>
<dbReference type="Proteomes" id="UP001150569">
    <property type="component" value="Unassembled WGS sequence"/>
</dbReference>
<dbReference type="InterPro" id="IPR040079">
    <property type="entry name" value="Glutathione_S-Trfase"/>
</dbReference>
<dbReference type="EMBL" id="JANBPT010001394">
    <property type="protein sequence ID" value="KAJ1908337.1"/>
    <property type="molecule type" value="Genomic_DNA"/>
</dbReference>
<dbReference type="Pfam" id="PF13409">
    <property type="entry name" value="GST_N_2"/>
    <property type="match status" value="1"/>
</dbReference>
<dbReference type="Gene3D" id="1.20.1050.10">
    <property type="match status" value="1"/>
</dbReference>
<dbReference type="InterPro" id="IPR050213">
    <property type="entry name" value="GST_superfamily"/>
</dbReference>